<keyword evidence="6" id="KW-0472">Membrane</keyword>
<evidence type="ECO:0000256" key="1">
    <source>
        <dbReference type="ARBA" id="ARBA00004442"/>
    </source>
</evidence>
<keyword evidence="7" id="KW-0998">Cell outer membrane</keyword>
<evidence type="ECO:0000256" key="9">
    <source>
        <dbReference type="ARBA" id="ARBA00024678"/>
    </source>
</evidence>
<reference evidence="15" key="2">
    <citation type="submission" date="2024-02" db="EMBL/GenBank/DDBJ databases">
        <title>Neisseria leonii sp. nov.</title>
        <authorList>
            <person name="Boutroux M."/>
            <person name="Favre-Rochex S."/>
            <person name="Gorgette O."/>
            <person name="Touak G."/>
            <person name="Muhle E."/>
            <person name="Chesneau O."/>
            <person name="Clermont D."/>
            <person name="Rahi P."/>
        </authorList>
    </citation>
    <scope>NUCLEOTIDE SEQUENCE</scope>
    <source>
        <strain evidence="15">51.81</strain>
    </source>
</reference>
<evidence type="ECO:0000256" key="3">
    <source>
        <dbReference type="ARBA" id="ARBA00014124"/>
    </source>
</evidence>
<dbReference type="Gene3D" id="3.30.1370.130">
    <property type="match status" value="1"/>
</dbReference>
<dbReference type="PRINTS" id="PR00811">
    <property type="entry name" value="BCTERIALGSPD"/>
</dbReference>
<keyword evidence="16" id="KW-1185">Reference proteome</keyword>
<dbReference type="InterPro" id="IPR013355">
    <property type="entry name" value="Pilus_4_PilQ"/>
</dbReference>
<dbReference type="InterPro" id="IPR051808">
    <property type="entry name" value="Type_IV_pilus_biogenesis"/>
</dbReference>
<evidence type="ECO:0000256" key="4">
    <source>
        <dbReference type="ARBA" id="ARBA00022448"/>
    </source>
</evidence>
<dbReference type="GO" id="GO:0009306">
    <property type="term" value="P:protein secretion"/>
    <property type="evidence" value="ECO:0007669"/>
    <property type="project" value="InterPro"/>
</dbReference>
<evidence type="ECO:0000256" key="10">
    <source>
        <dbReference type="ARBA" id="ARBA00025897"/>
    </source>
</evidence>
<dbReference type="Pfam" id="PF07660">
    <property type="entry name" value="STN"/>
    <property type="match status" value="1"/>
</dbReference>
<feature type="chain" id="PRO_5042786747" description="Type IV pilus biogenesis and competence protein PilQ" evidence="12">
    <location>
        <begin position="21"/>
        <end position="557"/>
    </location>
</feature>
<dbReference type="PRINTS" id="PR01032">
    <property type="entry name" value="PHAGEIV"/>
</dbReference>
<dbReference type="RefSeq" id="WP_274584579.1">
    <property type="nucleotide sequence ID" value="NZ_CP146598.1"/>
</dbReference>
<keyword evidence="5 12" id="KW-0732">Signal</keyword>
<evidence type="ECO:0000256" key="12">
    <source>
        <dbReference type="SAM" id="SignalP"/>
    </source>
</evidence>
<evidence type="ECO:0000313" key="16">
    <source>
        <dbReference type="Proteomes" id="UP001149607"/>
    </source>
</evidence>
<feature type="domain" description="Secretin/TonB short N-terminal" evidence="13">
    <location>
        <begin position="165"/>
        <end position="213"/>
    </location>
</feature>
<evidence type="ECO:0000259" key="13">
    <source>
        <dbReference type="SMART" id="SM00965"/>
    </source>
</evidence>
<evidence type="ECO:0000256" key="7">
    <source>
        <dbReference type="ARBA" id="ARBA00023237"/>
    </source>
</evidence>
<evidence type="ECO:0000256" key="2">
    <source>
        <dbReference type="ARBA" id="ARBA00006304"/>
    </source>
</evidence>
<keyword evidence="8" id="KW-0178">Competence</keyword>
<dbReference type="PROSITE" id="PS00875">
    <property type="entry name" value="T2SP_D"/>
    <property type="match status" value="1"/>
</dbReference>
<protein>
    <recommendedName>
        <fullName evidence="3">Type IV pilus biogenesis and competence protein PilQ</fullName>
    </recommendedName>
</protein>
<gene>
    <name evidence="14" type="primary">pilQ</name>
    <name evidence="14" type="ORF">ORY91_000720</name>
    <name evidence="15" type="ORF">V9W64_02985</name>
</gene>
<comment type="subcellular location">
    <subcellularLocation>
        <location evidence="1 11">Cell outer membrane</location>
    </subcellularLocation>
</comment>
<evidence type="ECO:0000256" key="11">
    <source>
        <dbReference type="RuleBase" id="RU004004"/>
    </source>
</evidence>
<evidence type="ECO:0000256" key="8">
    <source>
        <dbReference type="ARBA" id="ARBA00023287"/>
    </source>
</evidence>
<evidence type="ECO:0000313" key="15">
    <source>
        <dbReference type="EMBL" id="WWY03721.1"/>
    </source>
</evidence>
<dbReference type="InterPro" id="IPR001775">
    <property type="entry name" value="GspD/PilQ"/>
</dbReference>
<reference evidence="14" key="1">
    <citation type="submission" date="2022-10" db="EMBL/GenBank/DDBJ databases">
        <authorList>
            <person name="Boutroux M."/>
        </authorList>
    </citation>
    <scope>NUCLEOTIDE SEQUENCE</scope>
    <source>
        <strain evidence="14">51.81</strain>
    </source>
</reference>
<dbReference type="GO" id="GO:0030420">
    <property type="term" value="P:establishment of competence for transformation"/>
    <property type="evidence" value="ECO:0007669"/>
    <property type="project" value="UniProtKB-KW"/>
</dbReference>
<dbReference type="GO" id="GO:0009279">
    <property type="term" value="C:cell outer membrane"/>
    <property type="evidence" value="ECO:0007669"/>
    <property type="project" value="UniProtKB-SubCell"/>
</dbReference>
<comment type="function">
    <text evidence="9">Required for type IV pilus biogenesis and competence. Could function as a pore for exit of the pilus but also as a channel for entry of heme and antimicrobial agents and uptake of transforming DNA.</text>
</comment>
<dbReference type="Pfam" id="PF00263">
    <property type="entry name" value="Secretin"/>
    <property type="match status" value="1"/>
</dbReference>
<organism evidence="14">
    <name type="scientific">Neisseria leonii</name>
    <dbReference type="NCBI Taxonomy" id="2995413"/>
    <lineage>
        <taxon>Bacteria</taxon>
        <taxon>Pseudomonadati</taxon>
        <taxon>Pseudomonadota</taxon>
        <taxon>Betaproteobacteria</taxon>
        <taxon>Neisseriales</taxon>
        <taxon>Neisseriaceae</taxon>
        <taxon>Neisseria</taxon>
    </lineage>
</organism>
<feature type="signal peptide" evidence="12">
    <location>
        <begin position="1"/>
        <end position="20"/>
    </location>
</feature>
<dbReference type="InterPro" id="IPR038591">
    <property type="entry name" value="NolW-like_sf"/>
</dbReference>
<accession>A0A9X4E0N4</accession>
<sequence>MSKSLTLLILILLCCRTVDARSPADPSDSLFPVRLTVTAAPQGGTLIELAAPNLPAPDIRRQGRRLSVRLPGYTLPPLDLPQNYRGTPIEHIRREQHTDGSILTATLRGGWQFDSQAAPGRIRLLIRPSERPHAPADNTGKLISLDFQNIDVRTLLQIIAKESGMNIVASDAVNGKMTISLKNLPWPQALDVVLQARSLHMSRSGNVIHIRPKAAYLADSKAELALENELQQQLPLRSRTFRLQYKNAEELAKMLKSDGKQSNGLLSPRGSILADNGGNSLVVHDTEAVLSRIDALIQELDRAADQVMIEVKIVEANDGFSRELGAKFGYSGRRGHNSWSSSLQQLADTAAAVPVFSPNVSLPAMASAGSIALVHAAASSALGLELSAQQAQSRAKIVSSPRILTRNRQAALIESGTEIPYQEATSSGATSTGFKKAVLGLNVLPAITPDGHIIMDIKVNKDTPTACGASEPCVSTKRLQTSAMVENGGTLVLGGIYEENSGDRIQKVPLLGDIPLLGHLFSSRARNQERKELLVFITPHIVGRPGFSPQNMPPLPE</sequence>
<dbReference type="InterPro" id="IPR004846">
    <property type="entry name" value="T2SS/T3SS_dom"/>
</dbReference>
<dbReference type="Gene3D" id="3.30.1370.120">
    <property type="match status" value="1"/>
</dbReference>
<dbReference type="PANTHER" id="PTHR30604:SF1">
    <property type="entry name" value="DNA UTILIZATION PROTEIN HOFQ"/>
    <property type="match status" value="1"/>
</dbReference>
<dbReference type="EMBL" id="CP146598">
    <property type="protein sequence ID" value="WWY03721.1"/>
    <property type="molecule type" value="Genomic_DNA"/>
</dbReference>
<comment type="similarity">
    <text evidence="2">Belongs to the bacterial secretin family. PilQ subfamily.</text>
</comment>
<dbReference type="PANTHER" id="PTHR30604">
    <property type="entry name" value="PROTEIN TRANSPORT PROTEIN HOFQ"/>
    <property type="match status" value="1"/>
</dbReference>
<dbReference type="InterPro" id="IPR011662">
    <property type="entry name" value="Secretin/TonB_short_N"/>
</dbReference>
<name>A0A9X4E0N4_9NEIS</name>
<comment type="subunit">
    <text evidence="10">Homododecamer. Tetramer of trimer.</text>
</comment>
<dbReference type="Proteomes" id="UP001149607">
    <property type="component" value="Chromosome"/>
</dbReference>
<dbReference type="NCBIfam" id="TIGR02515">
    <property type="entry name" value="IV_pilus_PilQ"/>
    <property type="match status" value="1"/>
</dbReference>
<proteinExistence type="inferred from homology"/>
<dbReference type="InterPro" id="IPR004845">
    <property type="entry name" value="T2SS_GspD_CS"/>
</dbReference>
<dbReference type="Pfam" id="PF03958">
    <property type="entry name" value="Secretin_N"/>
    <property type="match status" value="1"/>
</dbReference>
<dbReference type="AlphaFoldDB" id="A0A9X4E0N4"/>
<dbReference type="SMART" id="SM00965">
    <property type="entry name" value="STN"/>
    <property type="match status" value="1"/>
</dbReference>
<evidence type="ECO:0000256" key="5">
    <source>
        <dbReference type="ARBA" id="ARBA00022729"/>
    </source>
</evidence>
<evidence type="ECO:0000313" key="14">
    <source>
        <dbReference type="EMBL" id="MDD9327335.1"/>
    </source>
</evidence>
<evidence type="ECO:0000256" key="6">
    <source>
        <dbReference type="ARBA" id="ARBA00023136"/>
    </source>
</evidence>
<dbReference type="EMBL" id="JAPQFL010000001">
    <property type="protein sequence ID" value="MDD9327335.1"/>
    <property type="molecule type" value="Genomic_DNA"/>
</dbReference>
<dbReference type="InterPro" id="IPR005644">
    <property type="entry name" value="NolW-like"/>
</dbReference>
<keyword evidence="4 11" id="KW-0813">Transport</keyword>